<dbReference type="GO" id="GO:0007165">
    <property type="term" value="P:signal transduction"/>
    <property type="evidence" value="ECO:0007669"/>
    <property type="project" value="UniProtKB-KW"/>
</dbReference>
<keyword evidence="9 10" id="KW-0807">Transducer</keyword>
<protein>
    <recommendedName>
        <fullName evidence="10">Odorant receptor</fullName>
    </recommendedName>
</protein>
<evidence type="ECO:0000256" key="10">
    <source>
        <dbReference type="RuleBase" id="RU351113"/>
    </source>
</evidence>
<comment type="caution">
    <text evidence="11">The sequence shown here is derived from an EMBL/GenBank/DDBJ whole genome shotgun (WGS) entry which is preliminary data.</text>
</comment>
<comment type="subcellular location">
    <subcellularLocation>
        <location evidence="1 10">Cell membrane</location>
        <topology evidence="1 10">Multi-pass membrane protein</topology>
    </subcellularLocation>
</comment>
<feature type="transmembrane region" description="Helical" evidence="10">
    <location>
        <begin position="120"/>
        <end position="145"/>
    </location>
</feature>
<evidence type="ECO:0000256" key="6">
    <source>
        <dbReference type="ARBA" id="ARBA00022989"/>
    </source>
</evidence>
<dbReference type="EMBL" id="JADYXP020000001">
    <property type="protein sequence ID" value="KAL0134018.1"/>
    <property type="molecule type" value="Genomic_DNA"/>
</dbReference>
<dbReference type="Pfam" id="PF02949">
    <property type="entry name" value="7tm_6"/>
    <property type="match status" value="1"/>
</dbReference>
<dbReference type="InterPro" id="IPR004117">
    <property type="entry name" value="7tm6_olfct_rcpt"/>
</dbReference>
<evidence type="ECO:0000256" key="5">
    <source>
        <dbReference type="ARBA" id="ARBA00022725"/>
    </source>
</evidence>
<organism evidence="11 12">
    <name type="scientific">Cardiocondyla obscurior</name>
    <dbReference type="NCBI Taxonomy" id="286306"/>
    <lineage>
        <taxon>Eukaryota</taxon>
        <taxon>Metazoa</taxon>
        <taxon>Ecdysozoa</taxon>
        <taxon>Arthropoda</taxon>
        <taxon>Hexapoda</taxon>
        <taxon>Insecta</taxon>
        <taxon>Pterygota</taxon>
        <taxon>Neoptera</taxon>
        <taxon>Endopterygota</taxon>
        <taxon>Hymenoptera</taxon>
        <taxon>Apocrita</taxon>
        <taxon>Aculeata</taxon>
        <taxon>Formicoidea</taxon>
        <taxon>Formicidae</taxon>
        <taxon>Myrmicinae</taxon>
        <taxon>Cardiocondyla</taxon>
    </lineage>
</organism>
<feature type="transmembrane region" description="Helical" evidence="10">
    <location>
        <begin position="380"/>
        <end position="398"/>
    </location>
</feature>
<dbReference type="Proteomes" id="UP001430953">
    <property type="component" value="Unassembled WGS sequence"/>
</dbReference>
<dbReference type="GO" id="GO:0005549">
    <property type="term" value="F:odorant binding"/>
    <property type="evidence" value="ECO:0007669"/>
    <property type="project" value="InterPro"/>
</dbReference>
<dbReference type="GO" id="GO:0005886">
    <property type="term" value="C:plasma membrane"/>
    <property type="evidence" value="ECO:0007669"/>
    <property type="project" value="UniProtKB-SubCell"/>
</dbReference>
<keyword evidence="4 10" id="KW-0812">Transmembrane</keyword>
<comment type="similarity">
    <text evidence="10">Belongs to the insect chemoreceptor superfamily. Heteromeric odorant receptor channel (TC 1.A.69) family.</text>
</comment>
<evidence type="ECO:0000256" key="7">
    <source>
        <dbReference type="ARBA" id="ARBA00023136"/>
    </source>
</evidence>
<feature type="transmembrane region" description="Helical" evidence="10">
    <location>
        <begin position="67"/>
        <end position="83"/>
    </location>
</feature>
<sequence length="399" mass="46138">MATTTFSRLVRFGLHIYGIRPYKTTTVVFRVYWVIALSIAQTFQYRYCVLNIHTDDFSSYMDGLSSAMAYSLLCIKLIILWTHQRKFFDLMQMISLDWKENDTTNCTSRIMTRSKKLARIASRCIIGVQAVSVCLYSTSIVVSGYTPEKLEPYNRELILKMVLPFNISTELIYETVQLVQFYNIFFVAFGITSINSILVTLILHVCGQIDILRYRLTNIFSKNSADSVDDITMQKLIIKHQQIITFAENIETLYTYIALIMLLSDTIIICCLGYIIVTSLNTPNVIAILIKCMLFYFAVNFEAFIYCFVGEYLSAKSKMIGDAAYDSHWYNFPAKESRMILLLIMRSQKRLTITSGKIVDLSLEQFTSVRTILCCVINNLYMCNLHIIIIKLLFNFYFF</sequence>
<keyword evidence="5 10" id="KW-0552">Olfaction</keyword>
<evidence type="ECO:0000256" key="9">
    <source>
        <dbReference type="ARBA" id="ARBA00023224"/>
    </source>
</evidence>
<dbReference type="PANTHER" id="PTHR21137">
    <property type="entry name" value="ODORANT RECEPTOR"/>
    <property type="match status" value="1"/>
</dbReference>
<feature type="transmembrane region" description="Helical" evidence="10">
    <location>
        <begin position="253"/>
        <end position="276"/>
    </location>
</feature>
<proteinExistence type="inferred from homology"/>
<gene>
    <name evidence="11" type="ORF">PUN28_001132</name>
</gene>
<keyword evidence="8 10" id="KW-0675">Receptor</keyword>
<evidence type="ECO:0000256" key="1">
    <source>
        <dbReference type="ARBA" id="ARBA00004651"/>
    </source>
</evidence>
<reference evidence="11 12" key="1">
    <citation type="submission" date="2023-03" db="EMBL/GenBank/DDBJ databases">
        <title>High recombination rates correlate with genetic variation in Cardiocondyla obscurior ants.</title>
        <authorList>
            <person name="Errbii M."/>
        </authorList>
    </citation>
    <scope>NUCLEOTIDE SEQUENCE [LARGE SCALE GENOMIC DNA]</scope>
    <source>
        <strain evidence="11">Alpha-2009</strain>
        <tissue evidence="11">Whole body</tissue>
    </source>
</reference>
<feature type="transmembrane region" description="Helical" evidence="10">
    <location>
        <begin position="288"/>
        <end position="309"/>
    </location>
</feature>
<evidence type="ECO:0000313" key="12">
    <source>
        <dbReference type="Proteomes" id="UP001430953"/>
    </source>
</evidence>
<evidence type="ECO:0000256" key="8">
    <source>
        <dbReference type="ARBA" id="ARBA00023170"/>
    </source>
</evidence>
<keyword evidence="12" id="KW-1185">Reference proteome</keyword>
<feature type="transmembrane region" description="Helical" evidence="10">
    <location>
        <begin position="181"/>
        <end position="206"/>
    </location>
</feature>
<keyword evidence="2" id="KW-1003">Cell membrane</keyword>
<evidence type="ECO:0000256" key="4">
    <source>
        <dbReference type="ARBA" id="ARBA00022692"/>
    </source>
</evidence>
<accession>A0AAW2H359</accession>
<dbReference type="GO" id="GO:0004984">
    <property type="term" value="F:olfactory receptor activity"/>
    <property type="evidence" value="ECO:0007669"/>
    <property type="project" value="InterPro"/>
</dbReference>
<evidence type="ECO:0000256" key="3">
    <source>
        <dbReference type="ARBA" id="ARBA00022606"/>
    </source>
</evidence>
<evidence type="ECO:0000256" key="2">
    <source>
        <dbReference type="ARBA" id="ARBA00022475"/>
    </source>
</evidence>
<evidence type="ECO:0000313" key="11">
    <source>
        <dbReference type="EMBL" id="KAL0134018.1"/>
    </source>
</evidence>
<name>A0AAW2H359_9HYME</name>
<dbReference type="PANTHER" id="PTHR21137:SF35">
    <property type="entry name" value="ODORANT RECEPTOR 19A-RELATED"/>
    <property type="match status" value="1"/>
</dbReference>
<keyword evidence="7 10" id="KW-0472">Membrane</keyword>
<dbReference type="AlphaFoldDB" id="A0AAW2H359"/>
<feature type="transmembrane region" description="Helical" evidence="10">
    <location>
        <begin position="27"/>
        <end position="47"/>
    </location>
</feature>
<keyword evidence="3 10" id="KW-0716">Sensory transduction</keyword>
<keyword evidence="6 10" id="KW-1133">Transmembrane helix</keyword>